<organism evidence="3 4">
    <name type="scientific">Candidatus Obscuribacter phosphatis</name>
    <dbReference type="NCBI Taxonomy" id="1906157"/>
    <lineage>
        <taxon>Bacteria</taxon>
        <taxon>Bacillati</taxon>
        <taxon>Candidatus Melainabacteria</taxon>
        <taxon>Candidatus Obscuribacterales</taxon>
        <taxon>Candidatus Obscuribacteraceae</taxon>
        <taxon>Candidatus Obscuribacter</taxon>
    </lineage>
</organism>
<evidence type="ECO:0000313" key="3">
    <source>
        <dbReference type="EMBL" id="MBN8660271.1"/>
    </source>
</evidence>
<dbReference type="InterPro" id="IPR047262">
    <property type="entry name" value="PRX-like1"/>
</dbReference>
<dbReference type="EMBL" id="JAFLCK010000009">
    <property type="protein sequence ID" value="MBN8660271.1"/>
    <property type="molecule type" value="Genomic_DNA"/>
</dbReference>
<proteinExistence type="predicted"/>
<gene>
    <name evidence="3" type="ORF">J0M35_07900</name>
</gene>
<dbReference type="PANTHER" id="PTHR43640:SF1">
    <property type="entry name" value="THIOREDOXIN-DEPENDENT PEROXIREDOXIN"/>
    <property type="match status" value="1"/>
</dbReference>
<dbReference type="Gene3D" id="3.40.30.10">
    <property type="entry name" value="Glutaredoxin"/>
    <property type="match status" value="1"/>
</dbReference>
<name>A0A8J7P869_9BACT</name>
<evidence type="ECO:0000313" key="4">
    <source>
        <dbReference type="Proteomes" id="UP000664277"/>
    </source>
</evidence>
<sequence length="220" mass="23390">MNVASKITQKLAVLLVITGAVVANEFADGGFVRAQSGSLPELSAGALAPDFSLPDAKGKQVKLSDYKGKLVVLEWFNMGCPFVQKHYDSGNMQGLQKTYTEKGVVWLSICSSAKGKQGYGEGAEHLKAMADKGGKPSDILIDADGKVGRMFGAKTTPHMFIVDKAGKLAYAGAIDDKRSTDAEDVKTSKNYVKAALDDLLKGKTPEVASTQAYGCSVKYQ</sequence>
<dbReference type="PANTHER" id="PTHR43640">
    <property type="entry name" value="OS07G0260300 PROTEIN"/>
    <property type="match status" value="1"/>
</dbReference>
<dbReference type="CDD" id="cd02969">
    <property type="entry name" value="PRX_like1"/>
    <property type="match status" value="1"/>
</dbReference>
<dbReference type="Pfam" id="PF00578">
    <property type="entry name" value="AhpC-TSA"/>
    <property type="match status" value="1"/>
</dbReference>
<dbReference type="PROSITE" id="PS51352">
    <property type="entry name" value="THIOREDOXIN_2"/>
    <property type="match status" value="1"/>
</dbReference>
<dbReference type="Proteomes" id="UP000664277">
    <property type="component" value="Unassembled WGS sequence"/>
</dbReference>
<keyword evidence="1" id="KW-0732">Signal</keyword>
<dbReference type="InterPro" id="IPR036249">
    <property type="entry name" value="Thioredoxin-like_sf"/>
</dbReference>
<accession>A0A8J7P869</accession>
<protein>
    <submittedName>
        <fullName evidence="3">Thioredoxin family protein</fullName>
    </submittedName>
</protein>
<evidence type="ECO:0000256" key="1">
    <source>
        <dbReference type="SAM" id="SignalP"/>
    </source>
</evidence>
<dbReference type="GO" id="GO:0016209">
    <property type="term" value="F:antioxidant activity"/>
    <property type="evidence" value="ECO:0007669"/>
    <property type="project" value="InterPro"/>
</dbReference>
<dbReference type="InterPro" id="IPR000866">
    <property type="entry name" value="AhpC/TSA"/>
</dbReference>
<feature type="signal peptide" evidence="1">
    <location>
        <begin position="1"/>
        <end position="23"/>
    </location>
</feature>
<feature type="domain" description="Thioredoxin" evidence="2">
    <location>
        <begin position="42"/>
        <end position="197"/>
    </location>
</feature>
<evidence type="ECO:0000259" key="2">
    <source>
        <dbReference type="PROSITE" id="PS51352"/>
    </source>
</evidence>
<feature type="chain" id="PRO_5035183677" evidence="1">
    <location>
        <begin position="24"/>
        <end position="220"/>
    </location>
</feature>
<dbReference type="InterPro" id="IPR013766">
    <property type="entry name" value="Thioredoxin_domain"/>
</dbReference>
<comment type="caution">
    <text evidence="3">The sequence shown here is derived from an EMBL/GenBank/DDBJ whole genome shotgun (WGS) entry which is preliminary data.</text>
</comment>
<dbReference type="GO" id="GO:0016491">
    <property type="term" value="F:oxidoreductase activity"/>
    <property type="evidence" value="ECO:0007669"/>
    <property type="project" value="InterPro"/>
</dbReference>
<dbReference type="AlphaFoldDB" id="A0A8J7P869"/>
<dbReference type="SUPFAM" id="SSF52833">
    <property type="entry name" value="Thioredoxin-like"/>
    <property type="match status" value="1"/>
</dbReference>
<reference evidence="3" key="1">
    <citation type="submission" date="2021-02" db="EMBL/GenBank/DDBJ databases">
        <title>Genome-Resolved Metagenomics of a Microbial Community Performing Photosynthetic Biological Nutrient Removal.</title>
        <authorList>
            <person name="Mcdaniel E.A."/>
        </authorList>
    </citation>
    <scope>NUCLEOTIDE SEQUENCE</scope>
    <source>
        <strain evidence="3">UWPOB_OBS1</strain>
    </source>
</reference>